<comment type="caution">
    <text evidence="14">The sequence shown here is derived from an EMBL/GenBank/DDBJ whole genome shotgun (WGS) entry which is preliminary data.</text>
</comment>
<evidence type="ECO:0000259" key="13">
    <source>
        <dbReference type="Pfam" id="PF00717"/>
    </source>
</evidence>
<evidence type="ECO:0000256" key="8">
    <source>
        <dbReference type="ARBA" id="ARBA00023125"/>
    </source>
</evidence>
<dbReference type="InterPro" id="IPR006200">
    <property type="entry name" value="LexA"/>
</dbReference>
<dbReference type="NCBIfam" id="TIGR00498">
    <property type="entry name" value="lexA"/>
    <property type="match status" value="1"/>
</dbReference>
<evidence type="ECO:0000256" key="11">
    <source>
        <dbReference type="ARBA" id="ARBA00023236"/>
    </source>
</evidence>
<evidence type="ECO:0000256" key="10">
    <source>
        <dbReference type="ARBA" id="ARBA00023204"/>
    </source>
</evidence>
<sequence>MGRKKRQKPRNASTELRRFYTEHQRMPSYREAATLFRYRSPNAITYWVNRWTTTGIVRRDRTGRLLPGPALAPIRLLGNVQAGFPSPAEEEHIDTLSLDDWLVGNREASFMLKVSGDSMVDAGIQPGDYVLIDRGRTPKKGDIVIAEVDNEWTMKFFEKRGNRIVLRAANRRYPTIVPHQELKIAGVVTSVIRKYK</sequence>
<dbReference type="GO" id="GO:0006281">
    <property type="term" value="P:DNA repair"/>
    <property type="evidence" value="ECO:0007669"/>
    <property type="project" value="UniProtKB-KW"/>
</dbReference>
<dbReference type="InterPro" id="IPR006197">
    <property type="entry name" value="Peptidase_S24_LexA"/>
</dbReference>
<dbReference type="AlphaFoldDB" id="A0A2M8LFF8"/>
<dbReference type="PRINTS" id="PR00726">
    <property type="entry name" value="LEXASERPTASE"/>
</dbReference>
<accession>A0A2M8LFF8</accession>
<evidence type="ECO:0000256" key="7">
    <source>
        <dbReference type="ARBA" id="ARBA00023015"/>
    </source>
</evidence>
<keyword evidence="7" id="KW-0805">Transcription regulation</keyword>
<dbReference type="InterPro" id="IPR039418">
    <property type="entry name" value="LexA-like"/>
</dbReference>
<evidence type="ECO:0000313" key="14">
    <source>
        <dbReference type="EMBL" id="PJE76159.1"/>
    </source>
</evidence>
<dbReference type="GO" id="GO:0004252">
    <property type="term" value="F:serine-type endopeptidase activity"/>
    <property type="evidence" value="ECO:0007669"/>
    <property type="project" value="InterPro"/>
</dbReference>
<dbReference type="InterPro" id="IPR050077">
    <property type="entry name" value="LexA_repressor"/>
</dbReference>
<reference evidence="14 15" key="1">
    <citation type="submission" date="2017-09" db="EMBL/GenBank/DDBJ databases">
        <title>Depth-based differentiation of microbial function through sediment-hosted aquifers and enrichment of novel symbionts in the deep terrestrial subsurface.</title>
        <authorList>
            <person name="Probst A.J."/>
            <person name="Ladd B."/>
            <person name="Jarett J.K."/>
            <person name="Geller-Mcgrath D.E."/>
            <person name="Sieber C.M."/>
            <person name="Emerson J.B."/>
            <person name="Anantharaman K."/>
            <person name="Thomas B.C."/>
            <person name="Malmstrom R."/>
            <person name="Stieglmeier M."/>
            <person name="Klingl A."/>
            <person name="Woyke T."/>
            <person name="Ryan C.M."/>
            <person name="Banfield J.F."/>
        </authorList>
    </citation>
    <scope>NUCLEOTIDE SEQUENCE [LARGE SCALE GENOMIC DNA]</scope>
    <source>
        <strain evidence="14">CG10_big_fil_rev_8_21_14_0_10_48_11</strain>
    </source>
</reference>
<dbReference type="Gene3D" id="2.10.109.10">
    <property type="entry name" value="Umud Fragment, subunit A"/>
    <property type="match status" value="1"/>
</dbReference>
<dbReference type="CDD" id="cd06529">
    <property type="entry name" value="S24_LexA-like"/>
    <property type="match status" value="1"/>
</dbReference>
<dbReference type="EMBL" id="PFET01000005">
    <property type="protein sequence ID" value="PJE76159.1"/>
    <property type="molecule type" value="Genomic_DNA"/>
</dbReference>
<proteinExistence type="inferred from homology"/>
<evidence type="ECO:0000256" key="1">
    <source>
        <dbReference type="ARBA" id="ARBA00007484"/>
    </source>
</evidence>
<dbReference type="GO" id="GO:0045892">
    <property type="term" value="P:negative regulation of DNA-templated transcription"/>
    <property type="evidence" value="ECO:0007669"/>
    <property type="project" value="InterPro"/>
</dbReference>
<evidence type="ECO:0000256" key="3">
    <source>
        <dbReference type="ARBA" id="ARBA00022705"/>
    </source>
</evidence>
<evidence type="ECO:0000256" key="4">
    <source>
        <dbReference type="ARBA" id="ARBA00022763"/>
    </source>
</evidence>
<keyword evidence="9" id="KW-0804">Transcription</keyword>
<organism evidence="14 15">
    <name type="scientific">Candidatus Uhrbacteria bacterium CG10_big_fil_rev_8_21_14_0_10_48_11</name>
    <dbReference type="NCBI Taxonomy" id="1975037"/>
    <lineage>
        <taxon>Bacteria</taxon>
        <taxon>Candidatus Uhriibacteriota</taxon>
    </lineage>
</organism>
<evidence type="ECO:0000256" key="2">
    <source>
        <dbReference type="ARBA" id="ARBA00022491"/>
    </source>
</evidence>
<keyword evidence="10" id="KW-0234">DNA repair</keyword>
<dbReference type="Gene3D" id="1.10.10.10">
    <property type="entry name" value="Winged helix-like DNA-binding domain superfamily/Winged helix DNA-binding domain"/>
    <property type="match status" value="1"/>
</dbReference>
<dbReference type="GO" id="GO:0009432">
    <property type="term" value="P:SOS response"/>
    <property type="evidence" value="ECO:0007669"/>
    <property type="project" value="UniProtKB-KW"/>
</dbReference>
<keyword evidence="11" id="KW-0742">SOS response</keyword>
<feature type="domain" description="Peptidase S24/S26A/S26B/S26C" evidence="13">
    <location>
        <begin position="76"/>
        <end position="188"/>
    </location>
</feature>
<keyword evidence="2" id="KW-0678">Repressor</keyword>
<dbReference type="NCBIfam" id="NF007621">
    <property type="entry name" value="PRK10276.1"/>
    <property type="match status" value="1"/>
</dbReference>
<protein>
    <submittedName>
        <fullName evidence="14">Repressor LexA</fullName>
    </submittedName>
</protein>
<dbReference type="InterPro" id="IPR036286">
    <property type="entry name" value="LexA/Signal_pep-like_sf"/>
</dbReference>
<dbReference type="PANTHER" id="PTHR33516">
    <property type="entry name" value="LEXA REPRESSOR"/>
    <property type="match status" value="1"/>
</dbReference>
<dbReference type="Pfam" id="PF00717">
    <property type="entry name" value="Peptidase_S24"/>
    <property type="match status" value="1"/>
</dbReference>
<evidence type="ECO:0000256" key="5">
    <source>
        <dbReference type="ARBA" id="ARBA00022801"/>
    </source>
</evidence>
<dbReference type="InterPro" id="IPR036388">
    <property type="entry name" value="WH-like_DNA-bd_sf"/>
</dbReference>
<dbReference type="GO" id="GO:0006260">
    <property type="term" value="P:DNA replication"/>
    <property type="evidence" value="ECO:0007669"/>
    <property type="project" value="UniProtKB-KW"/>
</dbReference>
<dbReference type="PANTHER" id="PTHR33516:SF2">
    <property type="entry name" value="LEXA REPRESSOR-RELATED"/>
    <property type="match status" value="1"/>
</dbReference>
<keyword evidence="4" id="KW-0227">DNA damage</keyword>
<evidence type="ECO:0000313" key="15">
    <source>
        <dbReference type="Proteomes" id="UP000231152"/>
    </source>
</evidence>
<comment type="similarity">
    <text evidence="1 12">Belongs to the peptidase S24 family.</text>
</comment>
<dbReference type="GO" id="GO:0003677">
    <property type="term" value="F:DNA binding"/>
    <property type="evidence" value="ECO:0007669"/>
    <property type="project" value="UniProtKB-KW"/>
</dbReference>
<evidence type="ECO:0000256" key="6">
    <source>
        <dbReference type="ARBA" id="ARBA00022813"/>
    </source>
</evidence>
<dbReference type="Proteomes" id="UP000231152">
    <property type="component" value="Unassembled WGS sequence"/>
</dbReference>
<keyword evidence="6 12" id="KW-0068">Autocatalytic cleavage</keyword>
<keyword evidence="3" id="KW-0235">DNA replication</keyword>
<evidence type="ECO:0000256" key="12">
    <source>
        <dbReference type="RuleBase" id="RU003991"/>
    </source>
</evidence>
<dbReference type="InterPro" id="IPR015927">
    <property type="entry name" value="Peptidase_S24_S26A/B/C"/>
</dbReference>
<name>A0A2M8LFF8_9BACT</name>
<keyword evidence="5 12" id="KW-0378">Hydrolase</keyword>
<dbReference type="SUPFAM" id="SSF51306">
    <property type="entry name" value="LexA/Signal peptidase"/>
    <property type="match status" value="1"/>
</dbReference>
<gene>
    <name evidence="14" type="primary">lexA</name>
    <name evidence="14" type="ORF">COV04_01350</name>
</gene>
<keyword evidence="8" id="KW-0238">DNA-binding</keyword>
<evidence type="ECO:0000256" key="9">
    <source>
        <dbReference type="ARBA" id="ARBA00023163"/>
    </source>
</evidence>